<dbReference type="AlphaFoldDB" id="A0A3P1TDA6"/>
<dbReference type="RefSeq" id="WP_124842528.1">
    <property type="nucleotide sequence ID" value="NZ_RQZG01000001.1"/>
</dbReference>
<comment type="caution">
    <text evidence="5">The sequence shown here is derived from an EMBL/GenBank/DDBJ whole genome shotgun (WGS) entry which is preliminary data.</text>
</comment>
<dbReference type="OrthoDB" id="572496at2"/>
<name>A0A3P1TDA6_9ACTN</name>
<accession>A0A3P1TDA6</accession>
<dbReference type="InterPro" id="IPR000182">
    <property type="entry name" value="GNAT_dom"/>
</dbReference>
<evidence type="ECO:0000313" key="5">
    <source>
        <dbReference type="EMBL" id="RRD07374.1"/>
    </source>
</evidence>
<sequence length="190" mass="20506">MRVVIRSAVADDLLRIIEVERAADAMFTTVGLSVVVDAPQTTAEDHAPAQEAGRLLVACAEEYGVVGFIRVDLVDGQAHLEQVSVHPAAAGHGIGAQLMAAAEEWAVDHGLTRVTLCTYRDVPWNAPYYQRLGWEVLPDDALGPELNALRRHERELGLEAQPRLAMVKGLSRGCRPASPDRLPDTATGTP</sequence>
<evidence type="ECO:0000256" key="1">
    <source>
        <dbReference type="ARBA" id="ARBA00022679"/>
    </source>
</evidence>
<dbReference type="EMBL" id="RQZG01000001">
    <property type="protein sequence ID" value="RRD07374.1"/>
    <property type="molecule type" value="Genomic_DNA"/>
</dbReference>
<dbReference type="GO" id="GO:0016747">
    <property type="term" value="F:acyltransferase activity, transferring groups other than amino-acyl groups"/>
    <property type="evidence" value="ECO:0007669"/>
    <property type="project" value="InterPro"/>
</dbReference>
<organism evidence="5 6">
    <name type="scientific">Arachnia propionica</name>
    <dbReference type="NCBI Taxonomy" id="1750"/>
    <lineage>
        <taxon>Bacteria</taxon>
        <taxon>Bacillati</taxon>
        <taxon>Actinomycetota</taxon>
        <taxon>Actinomycetes</taxon>
        <taxon>Propionibacteriales</taxon>
        <taxon>Propionibacteriaceae</taxon>
        <taxon>Arachnia</taxon>
    </lineage>
</organism>
<proteinExistence type="predicted"/>
<evidence type="ECO:0000259" key="4">
    <source>
        <dbReference type="PROSITE" id="PS51186"/>
    </source>
</evidence>
<dbReference type="Gene3D" id="3.40.630.30">
    <property type="match status" value="1"/>
</dbReference>
<dbReference type="PROSITE" id="PS51186">
    <property type="entry name" value="GNAT"/>
    <property type="match status" value="1"/>
</dbReference>
<dbReference type="Proteomes" id="UP000280819">
    <property type="component" value="Unassembled WGS sequence"/>
</dbReference>
<reference evidence="5 6" key="1">
    <citation type="submission" date="2018-11" db="EMBL/GenBank/DDBJ databases">
        <title>Genomes From Bacteria Associated with the Canine Oral Cavity: a Test Case for Automated Genome-Based Taxonomic Assignment.</title>
        <authorList>
            <person name="Coil D.A."/>
            <person name="Jospin G."/>
            <person name="Darling A.E."/>
            <person name="Wallis C."/>
            <person name="Davis I.J."/>
            <person name="Harris S."/>
            <person name="Eisen J.A."/>
            <person name="Holcombe L.J."/>
            <person name="O'Flynn C."/>
        </authorList>
    </citation>
    <scope>NUCLEOTIDE SEQUENCE [LARGE SCALE GENOMIC DNA]</scope>
    <source>
        <strain evidence="5 6">OH887_COT-365</strain>
    </source>
</reference>
<evidence type="ECO:0000256" key="2">
    <source>
        <dbReference type="ARBA" id="ARBA00023315"/>
    </source>
</evidence>
<keyword evidence="2" id="KW-0012">Acyltransferase</keyword>
<evidence type="ECO:0000313" key="6">
    <source>
        <dbReference type="Proteomes" id="UP000280819"/>
    </source>
</evidence>
<protein>
    <submittedName>
        <fullName evidence="5">GNAT family N-acetyltransferase</fullName>
    </submittedName>
</protein>
<dbReference type="CDD" id="cd04301">
    <property type="entry name" value="NAT_SF"/>
    <property type="match status" value="1"/>
</dbReference>
<dbReference type="InterPro" id="IPR016181">
    <property type="entry name" value="Acyl_CoA_acyltransferase"/>
</dbReference>
<keyword evidence="1 5" id="KW-0808">Transferase</keyword>
<dbReference type="SUPFAM" id="SSF55729">
    <property type="entry name" value="Acyl-CoA N-acyltransferases (Nat)"/>
    <property type="match status" value="1"/>
</dbReference>
<dbReference type="PANTHER" id="PTHR43800:SF1">
    <property type="entry name" value="PEPTIDYL-LYSINE N-ACETYLTRANSFERASE YJAB"/>
    <property type="match status" value="1"/>
</dbReference>
<gene>
    <name evidence="5" type="ORF">EII34_02510</name>
</gene>
<dbReference type="Pfam" id="PF00583">
    <property type="entry name" value="Acetyltransf_1"/>
    <property type="match status" value="1"/>
</dbReference>
<feature type="region of interest" description="Disordered" evidence="3">
    <location>
        <begin position="170"/>
        <end position="190"/>
    </location>
</feature>
<evidence type="ECO:0000256" key="3">
    <source>
        <dbReference type="SAM" id="MobiDB-lite"/>
    </source>
</evidence>
<feature type="domain" description="N-acetyltransferase" evidence="4">
    <location>
        <begin position="3"/>
        <end position="155"/>
    </location>
</feature>
<dbReference type="PANTHER" id="PTHR43800">
    <property type="entry name" value="PEPTIDYL-LYSINE N-ACETYLTRANSFERASE YJAB"/>
    <property type="match status" value="1"/>
</dbReference>